<dbReference type="EMBL" id="JABBWK010000002">
    <property type="protein sequence ID" value="KAG1907939.1"/>
    <property type="molecule type" value="Genomic_DNA"/>
</dbReference>
<dbReference type="GO" id="GO:0000447">
    <property type="term" value="P:endonucleolytic cleavage in ITS1 to separate SSU-rRNA from 5.8S rRNA and LSU-rRNA from tricistronic rRNA transcript (SSU-rRNA, 5.8S rRNA, LSU-rRNA)"/>
    <property type="evidence" value="ECO:0007669"/>
    <property type="project" value="TreeGrafter"/>
</dbReference>
<evidence type="ECO:0000313" key="1">
    <source>
        <dbReference type="EMBL" id="KAG1907939.1"/>
    </source>
</evidence>
<dbReference type="GO" id="GO:0000172">
    <property type="term" value="C:ribonuclease MRP complex"/>
    <property type="evidence" value="ECO:0007669"/>
    <property type="project" value="TreeGrafter"/>
</dbReference>
<dbReference type="GO" id="GO:0004526">
    <property type="term" value="F:ribonuclease P activity"/>
    <property type="evidence" value="ECO:0007669"/>
    <property type="project" value="TreeGrafter"/>
</dbReference>
<dbReference type="GeneID" id="64663704"/>
<dbReference type="GO" id="GO:0001682">
    <property type="term" value="P:tRNA 5'-leader removal"/>
    <property type="evidence" value="ECO:0007669"/>
    <property type="project" value="InterPro"/>
</dbReference>
<dbReference type="PANTHER" id="PTHR15396">
    <property type="entry name" value="RIBONUCLEASE P PROTEIN SUBUNIT P40"/>
    <property type="match status" value="1"/>
</dbReference>
<name>A0AAD4EN19_9AGAM</name>
<dbReference type="AlphaFoldDB" id="A0AAD4EN19"/>
<gene>
    <name evidence="1" type="ORF">F5891DRAFT_1220569</name>
</gene>
<comment type="caution">
    <text evidence="1">The sequence shown here is derived from an EMBL/GenBank/DDBJ whole genome shotgun (WGS) entry which is preliminary data.</text>
</comment>
<protein>
    <submittedName>
        <fullName evidence="1">Ribonuclease P 40kDa subunit-domain-containing protein</fullName>
    </submittedName>
</protein>
<proteinExistence type="predicted"/>
<feature type="non-terminal residue" evidence="1">
    <location>
        <position position="1"/>
    </location>
</feature>
<dbReference type="GO" id="GO:0000171">
    <property type="term" value="F:ribonuclease MRP activity"/>
    <property type="evidence" value="ECO:0007669"/>
    <property type="project" value="TreeGrafter"/>
</dbReference>
<sequence length="375" mass="41422">MARAHSRVMLTNGTLPSTQLNQFSAVHPFTQQLDIVFPASDELEKALTSLKPTYYKKRCTLSDFFEFASNSPSRNITALPSTSECADTWCIDPRGVLTLCVSKSLYEQLGLIGKKLPFKGCPEQYVIRIPVRQETESVAVRAKQKAALKLWDELREDGLGKWNVLYCQSGACLGTSDSHEVVIAQPQICPSADILIPIPALAPIPEESTEDWDERIGDLFEWVGMACIGAQRLKANDRVNPYVAVYEVPTPSYIGDVTRITWAAFLHQSFVKDALDTVTLDILRLNGVKRIDDLLCRSYLASTTDNHAFVAITRQGCCTSPVGAIPDTSFDTARDPPLRVPENNAEDTGCFILGPGQNGNFVFAESIGQWDARWG</sequence>
<keyword evidence="2" id="KW-1185">Reference proteome</keyword>
<evidence type="ECO:0000313" key="2">
    <source>
        <dbReference type="Proteomes" id="UP001195769"/>
    </source>
</evidence>
<dbReference type="InterPro" id="IPR013893">
    <property type="entry name" value="RNase_P_Rpp40"/>
</dbReference>
<organism evidence="1 2">
    <name type="scientific">Suillus fuscotomentosus</name>
    <dbReference type="NCBI Taxonomy" id="1912939"/>
    <lineage>
        <taxon>Eukaryota</taxon>
        <taxon>Fungi</taxon>
        <taxon>Dikarya</taxon>
        <taxon>Basidiomycota</taxon>
        <taxon>Agaricomycotina</taxon>
        <taxon>Agaricomycetes</taxon>
        <taxon>Agaricomycetidae</taxon>
        <taxon>Boletales</taxon>
        <taxon>Suillineae</taxon>
        <taxon>Suillaceae</taxon>
        <taxon>Suillus</taxon>
    </lineage>
</organism>
<dbReference type="PANTHER" id="PTHR15396:SF1">
    <property type="entry name" value="RIBONUCLEASE P PROTEIN SUBUNIT P40"/>
    <property type="match status" value="1"/>
</dbReference>
<dbReference type="Pfam" id="PF08584">
    <property type="entry name" value="Ribonuc_P_40"/>
    <property type="match status" value="1"/>
</dbReference>
<dbReference type="GO" id="GO:0030681">
    <property type="term" value="C:multimeric ribonuclease P complex"/>
    <property type="evidence" value="ECO:0007669"/>
    <property type="project" value="TreeGrafter"/>
</dbReference>
<reference evidence="1" key="1">
    <citation type="journal article" date="2020" name="New Phytol.">
        <title>Comparative genomics reveals dynamic genome evolution in host specialist ectomycorrhizal fungi.</title>
        <authorList>
            <person name="Lofgren L.A."/>
            <person name="Nguyen N.H."/>
            <person name="Vilgalys R."/>
            <person name="Ruytinx J."/>
            <person name="Liao H.L."/>
            <person name="Branco S."/>
            <person name="Kuo A."/>
            <person name="LaButti K."/>
            <person name="Lipzen A."/>
            <person name="Andreopoulos W."/>
            <person name="Pangilinan J."/>
            <person name="Riley R."/>
            <person name="Hundley H."/>
            <person name="Na H."/>
            <person name="Barry K."/>
            <person name="Grigoriev I.V."/>
            <person name="Stajich J.E."/>
            <person name="Kennedy P.G."/>
        </authorList>
    </citation>
    <scope>NUCLEOTIDE SEQUENCE</scope>
    <source>
        <strain evidence="1">FC203</strain>
    </source>
</reference>
<dbReference type="RefSeq" id="XP_041233514.1">
    <property type="nucleotide sequence ID" value="XM_041369406.1"/>
</dbReference>
<accession>A0AAD4EN19</accession>
<dbReference type="Proteomes" id="UP001195769">
    <property type="component" value="Unassembled WGS sequence"/>
</dbReference>